<reference evidence="3 4" key="1">
    <citation type="submission" date="2019-08" db="EMBL/GenBank/DDBJ databases">
        <authorList>
            <person name="Dong K."/>
        </authorList>
    </citation>
    <scope>NUCLEOTIDE SEQUENCE [LARGE SCALE GENOMIC DNA]</scope>
    <source>
        <strain evidence="3 4">M4-8</strain>
    </source>
</reference>
<keyword evidence="2" id="KW-1133">Transmembrane helix</keyword>
<feature type="coiled-coil region" evidence="1">
    <location>
        <begin position="96"/>
        <end position="123"/>
    </location>
</feature>
<dbReference type="Proteomes" id="UP000321196">
    <property type="component" value="Unassembled WGS sequence"/>
</dbReference>
<protein>
    <submittedName>
        <fullName evidence="3">DUF1003 domain-containing protein</fullName>
    </submittedName>
</protein>
<gene>
    <name evidence="3" type="ORF">FVP60_02820</name>
</gene>
<evidence type="ECO:0000256" key="2">
    <source>
        <dbReference type="SAM" id="Phobius"/>
    </source>
</evidence>
<dbReference type="RefSeq" id="WP_147825481.1">
    <property type="nucleotide sequence ID" value="NZ_BAAARG010000001.1"/>
</dbReference>
<dbReference type="OrthoDB" id="9795736at2"/>
<feature type="transmembrane region" description="Helical" evidence="2">
    <location>
        <begin position="32"/>
        <end position="56"/>
    </location>
</feature>
<dbReference type="PANTHER" id="PTHR41386:SF1">
    <property type="entry name" value="MEMBRANE PROTEIN"/>
    <property type="match status" value="1"/>
</dbReference>
<keyword evidence="1" id="KW-0175">Coiled coil</keyword>
<comment type="caution">
    <text evidence="3">The sequence shown here is derived from an EMBL/GenBank/DDBJ whole genome shotgun (WGS) entry which is preliminary data.</text>
</comment>
<keyword evidence="2" id="KW-0472">Membrane</keyword>
<name>A0A5C8HTL4_9MICO</name>
<proteinExistence type="predicted"/>
<dbReference type="Pfam" id="PF06210">
    <property type="entry name" value="DUF1003"/>
    <property type="match status" value="1"/>
</dbReference>
<dbReference type="EMBL" id="VRSW01000001">
    <property type="protein sequence ID" value="TXK06679.1"/>
    <property type="molecule type" value="Genomic_DNA"/>
</dbReference>
<keyword evidence="2" id="KW-0812">Transmembrane</keyword>
<evidence type="ECO:0000313" key="4">
    <source>
        <dbReference type="Proteomes" id="UP000321196"/>
    </source>
</evidence>
<feature type="transmembrane region" description="Helical" evidence="2">
    <location>
        <begin position="68"/>
        <end position="93"/>
    </location>
</feature>
<sequence length="176" mass="20154">MARGGQLETPLGRSSRRASAENKDRFGRFTEWIARAMGTPMFLAILTLFCIAWIAWNTLTPPHVRFDSAANGFTALTLMLSLQASYAAPLILLAQNRQDDRDRVQIEQDRQRAERNLADTEYLAREVVALRMSIDSMTKDVMTRDVLRHELRALLDDLDRRDQTDVAPTEQHSDHR</sequence>
<dbReference type="AlphaFoldDB" id="A0A5C8HTL4"/>
<evidence type="ECO:0000313" key="3">
    <source>
        <dbReference type="EMBL" id="TXK06679.1"/>
    </source>
</evidence>
<accession>A0A5C8HTL4</accession>
<keyword evidence="4" id="KW-1185">Reference proteome</keyword>
<dbReference type="InterPro" id="IPR010406">
    <property type="entry name" value="DUF1003"/>
</dbReference>
<organism evidence="3 4">
    <name type="scientific">Microbacterium mitrae</name>
    <dbReference type="NCBI Taxonomy" id="664640"/>
    <lineage>
        <taxon>Bacteria</taxon>
        <taxon>Bacillati</taxon>
        <taxon>Actinomycetota</taxon>
        <taxon>Actinomycetes</taxon>
        <taxon>Micrococcales</taxon>
        <taxon>Microbacteriaceae</taxon>
        <taxon>Microbacterium</taxon>
    </lineage>
</organism>
<evidence type="ECO:0000256" key="1">
    <source>
        <dbReference type="SAM" id="Coils"/>
    </source>
</evidence>
<dbReference type="PANTHER" id="PTHR41386">
    <property type="entry name" value="INTEGRAL MEMBRANE PROTEIN-RELATED"/>
    <property type="match status" value="1"/>
</dbReference>